<reference evidence="2 3" key="1">
    <citation type="journal article" date="2015" name="Antonie Van Leeuwenhoek">
        <title>Oricola cellulosilytica gen. nov., sp. nov., a cellulose-degrading bacterium of the family Phyllobacteriaceae isolated from surface seashore water, and emended descriptions of Mesorhizobium loti and Phyllobacterium myrsinacearum.</title>
        <authorList>
            <person name="Hameed A."/>
            <person name="Shahina M."/>
            <person name="Lai W.A."/>
            <person name="Lin S.Y."/>
            <person name="Young L.S."/>
            <person name="Liu Y.C."/>
            <person name="Hsu Y.H."/>
            <person name="Young C.C."/>
        </authorList>
    </citation>
    <scope>NUCLEOTIDE SEQUENCE [LARGE SCALE GENOMIC DNA]</scope>
    <source>
        <strain evidence="2 3">KCTC 52183</strain>
    </source>
</reference>
<dbReference type="Pfam" id="PF12802">
    <property type="entry name" value="MarR_2"/>
    <property type="match status" value="1"/>
</dbReference>
<accession>A0A4R0PE59</accession>
<dbReference type="GO" id="GO:0006950">
    <property type="term" value="P:response to stress"/>
    <property type="evidence" value="ECO:0007669"/>
    <property type="project" value="TreeGrafter"/>
</dbReference>
<name>A0A4R0PE59_9HYPH</name>
<gene>
    <name evidence="2" type="ORF">E0D97_01145</name>
</gene>
<dbReference type="Proteomes" id="UP000291301">
    <property type="component" value="Unassembled WGS sequence"/>
</dbReference>
<keyword evidence="3" id="KW-1185">Reference proteome</keyword>
<dbReference type="Gene3D" id="1.10.10.10">
    <property type="entry name" value="Winged helix-like DNA-binding domain superfamily/Winged helix DNA-binding domain"/>
    <property type="match status" value="1"/>
</dbReference>
<dbReference type="PANTHER" id="PTHR33164">
    <property type="entry name" value="TRANSCRIPTIONAL REGULATOR, MARR FAMILY"/>
    <property type="match status" value="1"/>
</dbReference>
<dbReference type="InterPro" id="IPR036388">
    <property type="entry name" value="WH-like_DNA-bd_sf"/>
</dbReference>
<dbReference type="SUPFAM" id="SSF46785">
    <property type="entry name" value="Winged helix' DNA-binding domain"/>
    <property type="match status" value="1"/>
</dbReference>
<feature type="domain" description="HTH marR-type" evidence="1">
    <location>
        <begin position="51"/>
        <end position="180"/>
    </location>
</feature>
<dbReference type="AlphaFoldDB" id="A0A4R0PE59"/>
<dbReference type="OrthoDB" id="2287011at2"/>
<evidence type="ECO:0000259" key="1">
    <source>
        <dbReference type="PROSITE" id="PS50995"/>
    </source>
</evidence>
<dbReference type="SMART" id="SM00347">
    <property type="entry name" value="HTH_MARR"/>
    <property type="match status" value="1"/>
</dbReference>
<sequence>MKQQFGACGRRRDRPGVKPARIRRNDRVGRWRHVSSEHQVVTSRTDDPALPFDFFNEIGIISQLSSTMFKKCLPSGVHVAHFAILNHMVRLGDGRTPHQLAAALQVTKATMTHSLGVLSARGFVRIVPHPTDGRSKRVYLTANGRAFREEAIAAVVNVFAHILHTEDLRTIDTVLPGLRSIRKLLDANRELAQAAASDSA</sequence>
<dbReference type="PRINTS" id="PR00598">
    <property type="entry name" value="HTHMARR"/>
</dbReference>
<dbReference type="GO" id="GO:0003700">
    <property type="term" value="F:DNA-binding transcription factor activity"/>
    <property type="evidence" value="ECO:0007669"/>
    <property type="project" value="InterPro"/>
</dbReference>
<evidence type="ECO:0000313" key="3">
    <source>
        <dbReference type="Proteomes" id="UP000291301"/>
    </source>
</evidence>
<dbReference type="InterPro" id="IPR039422">
    <property type="entry name" value="MarR/SlyA-like"/>
</dbReference>
<dbReference type="EMBL" id="SJST01000001">
    <property type="protein sequence ID" value="TCD16076.1"/>
    <property type="molecule type" value="Genomic_DNA"/>
</dbReference>
<proteinExistence type="predicted"/>
<evidence type="ECO:0000313" key="2">
    <source>
        <dbReference type="EMBL" id="TCD16076.1"/>
    </source>
</evidence>
<dbReference type="InterPro" id="IPR000835">
    <property type="entry name" value="HTH_MarR-typ"/>
</dbReference>
<dbReference type="InterPro" id="IPR036390">
    <property type="entry name" value="WH_DNA-bd_sf"/>
</dbReference>
<dbReference type="PANTHER" id="PTHR33164:SF43">
    <property type="entry name" value="HTH-TYPE TRANSCRIPTIONAL REPRESSOR YETL"/>
    <property type="match status" value="1"/>
</dbReference>
<protein>
    <submittedName>
        <fullName evidence="2">MarR family transcriptional regulator</fullName>
    </submittedName>
</protein>
<comment type="caution">
    <text evidence="2">The sequence shown here is derived from an EMBL/GenBank/DDBJ whole genome shotgun (WGS) entry which is preliminary data.</text>
</comment>
<organism evidence="2 3">
    <name type="scientific">Oricola cellulosilytica</name>
    <dbReference type="NCBI Taxonomy" id="1429082"/>
    <lineage>
        <taxon>Bacteria</taxon>
        <taxon>Pseudomonadati</taxon>
        <taxon>Pseudomonadota</taxon>
        <taxon>Alphaproteobacteria</taxon>
        <taxon>Hyphomicrobiales</taxon>
        <taxon>Ahrensiaceae</taxon>
        <taxon>Oricola</taxon>
    </lineage>
</organism>
<dbReference type="PROSITE" id="PS50995">
    <property type="entry name" value="HTH_MARR_2"/>
    <property type="match status" value="1"/>
</dbReference>